<keyword evidence="5" id="KW-1185">Reference proteome</keyword>
<dbReference type="InterPro" id="IPR016163">
    <property type="entry name" value="Ald_DH_C"/>
</dbReference>
<keyword evidence="2" id="KW-0560">Oxidoreductase</keyword>
<dbReference type="Gene3D" id="3.40.605.10">
    <property type="entry name" value="Aldehyde Dehydrogenase, Chain A, domain 1"/>
    <property type="match status" value="1"/>
</dbReference>
<dbReference type="InterPro" id="IPR016161">
    <property type="entry name" value="Ald_DH/histidinol_DH"/>
</dbReference>
<gene>
    <name evidence="4" type="ORF">GCM10025867_44590</name>
</gene>
<evidence type="ECO:0000259" key="3">
    <source>
        <dbReference type="Pfam" id="PF00171"/>
    </source>
</evidence>
<feature type="domain" description="Aldehyde dehydrogenase" evidence="3">
    <location>
        <begin position="2"/>
        <end position="186"/>
    </location>
</feature>
<dbReference type="InterPro" id="IPR015590">
    <property type="entry name" value="Aldehyde_DH_dom"/>
</dbReference>
<dbReference type="PANTHER" id="PTHR43570">
    <property type="entry name" value="ALDEHYDE DEHYDROGENASE"/>
    <property type="match status" value="1"/>
</dbReference>
<dbReference type="InterPro" id="IPR012394">
    <property type="entry name" value="Aldehyde_DH_NAD(P)"/>
</dbReference>
<dbReference type="Pfam" id="PF00171">
    <property type="entry name" value="Aldedh"/>
    <property type="match status" value="1"/>
</dbReference>
<reference evidence="5" key="1">
    <citation type="journal article" date="2019" name="Int. J. Syst. Evol. Microbiol.">
        <title>The Global Catalogue of Microorganisms (GCM) 10K type strain sequencing project: providing services to taxonomists for standard genome sequencing and annotation.</title>
        <authorList>
            <consortium name="The Broad Institute Genomics Platform"/>
            <consortium name="The Broad Institute Genome Sequencing Center for Infectious Disease"/>
            <person name="Wu L."/>
            <person name="Ma J."/>
        </authorList>
    </citation>
    <scope>NUCLEOTIDE SEQUENCE [LARGE SCALE GENOMIC DNA]</scope>
    <source>
        <strain evidence="5">NBRC 108728</strain>
    </source>
</reference>
<evidence type="ECO:0000313" key="5">
    <source>
        <dbReference type="Proteomes" id="UP001321486"/>
    </source>
</evidence>
<protein>
    <recommendedName>
        <fullName evidence="3">Aldehyde dehydrogenase domain-containing protein</fullName>
    </recommendedName>
</protein>
<dbReference type="EMBL" id="AP027732">
    <property type="protein sequence ID" value="BDZ52218.1"/>
    <property type="molecule type" value="Genomic_DNA"/>
</dbReference>
<accession>A0ABN6Y8B6</accession>
<proteinExistence type="inferred from homology"/>
<evidence type="ECO:0000256" key="2">
    <source>
        <dbReference type="ARBA" id="ARBA00023002"/>
    </source>
</evidence>
<organism evidence="4 5">
    <name type="scientific">Frondihabitans sucicola</name>
    <dbReference type="NCBI Taxonomy" id="1268041"/>
    <lineage>
        <taxon>Bacteria</taxon>
        <taxon>Bacillati</taxon>
        <taxon>Actinomycetota</taxon>
        <taxon>Actinomycetes</taxon>
        <taxon>Micrococcales</taxon>
        <taxon>Microbacteriaceae</taxon>
        <taxon>Frondihabitans</taxon>
    </lineage>
</organism>
<dbReference type="InterPro" id="IPR016162">
    <property type="entry name" value="Ald_DH_N"/>
</dbReference>
<sequence length="219" mass="23054">MNAGQTCVAPDYLLTTPAVARRLEPLLATAIREFYGADPAASDSYGRIVNDAAFFRLVGLVPAGIGSDAATRYIAPTVLTGVSLDDPVMQGEIFGPILPIVEVSGLDEALRVIRSGPAPLALYAFTSSARARRRIITGTTSGAVAFGVPSAHLSVAGLPFGGVGRSGMGAYHGERGLLTFSHEKAVLAKPLRPDTLRIAYPPFTPRKDAIVRKVLGRLR</sequence>
<dbReference type="PANTHER" id="PTHR43570:SF16">
    <property type="entry name" value="ALDEHYDE DEHYDROGENASE TYPE III, ISOFORM Q"/>
    <property type="match status" value="1"/>
</dbReference>
<comment type="similarity">
    <text evidence="1">Belongs to the aldehyde dehydrogenase family.</text>
</comment>
<evidence type="ECO:0000313" key="4">
    <source>
        <dbReference type="EMBL" id="BDZ52218.1"/>
    </source>
</evidence>
<dbReference type="Proteomes" id="UP001321486">
    <property type="component" value="Chromosome"/>
</dbReference>
<evidence type="ECO:0000256" key="1">
    <source>
        <dbReference type="ARBA" id="ARBA00009986"/>
    </source>
</evidence>
<name>A0ABN6Y8B6_9MICO</name>
<dbReference type="Gene3D" id="3.40.309.10">
    <property type="entry name" value="Aldehyde Dehydrogenase, Chain A, domain 2"/>
    <property type="match status" value="1"/>
</dbReference>
<dbReference type="SUPFAM" id="SSF53720">
    <property type="entry name" value="ALDH-like"/>
    <property type="match status" value="1"/>
</dbReference>